<reference evidence="10 11" key="1">
    <citation type="submission" date="2011-11" db="EMBL/GenBank/DDBJ databases">
        <title>The Noncontiguous Finished sequence of Saccharomonospora cyanea NA-134.</title>
        <authorList>
            <consortium name="US DOE Joint Genome Institute"/>
            <person name="Lucas S."/>
            <person name="Han J."/>
            <person name="Lapidus A."/>
            <person name="Cheng J.-F."/>
            <person name="Goodwin L."/>
            <person name="Pitluck S."/>
            <person name="Peters L."/>
            <person name="Ovchinnikova G."/>
            <person name="Lu M."/>
            <person name="Detter J.C."/>
            <person name="Han C."/>
            <person name="Tapia R."/>
            <person name="Land M."/>
            <person name="Hauser L."/>
            <person name="Kyrpides N."/>
            <person name="Ivanova N."/>
            <person name="Pagani I."/>
            <person name="Brambilla E.-M."/>
            <person name="Klenk H.-P."/>
            <person name="Woyke T."/>
        </authorList>
    </citation>
    <scope>NUCLEOTIDE SEQUENCE [LARGE SCALE GENOMIC DNA]</scope>
    <source>
        <strain evidence="10 11">NA-134</strain>
    </source>
</reference>
<dbReference type="Proteomes" id="UP000002791">
    <property type="component" value="Chromosome"/>
</dbReference>
<keyword evidence="11" id="KW-1185">Reference proteome</keyword>
<dbReference type="HOGENOM" id="CLU_000288_63_44_11"/>
<dbReference type="PROSITE" id="PS00108">
    <property type="entry name" value="PROTEIN_KINASE_ST"/>
    <property type="match status" value="1"/>
</dbReference>
<name>H5XGK8_9PSEU</name>
<evidence type="ECO:0000256" key="6">
    <source>
        <dbReference type="ARBA" id="ARBA00022840"/>
    </source>
</evidence>
<keyword evidence="4 7" id="KW-0547">Nucleotide-binding</keyword>
<dbReference type="Gene3D" id="3.30.200.20">
    <property type="entry name" value="Phosphorylase Kinase, domain 1"/>
    <property type="match status" value="1"/>
</dbReference>
<dbReference type="InterPro" id="IPR008271">
    <property type="entry name" value="Ser/Thr_kinase_AS"/>
</dbReference>
<keyword evidence="2 10" id="KW-0723">Serine/threonine-protein kinase</keyword>
<evidence type="ECO:0000256" key="7">
    <source>
        <dbReference type="PROSITE-ProRule" id="PRU10141"/>
    </source>
</evidence>
<dbReference type="InterPro" id="IPR017441">
    <property type="entry name" value="Protein_kinase_ATP_BS"/>
</dbReference>
<dbReference type="InterPro" id="IPR011009">
    <property type="entry name" value="Kinase-like_dom_sf"/>
</dbReference>
<evidence type="ECO:0000256" key="3">
    <source>
        <dbReference type="ARBA" id="ARBA00022679"/>
    </source>
</evidence>
<dbReference type="PROSITE" id="PS50011">
    <property type="entry name" value="PROTEIN_KINASE_DOM"/>
    <property type="match status" value="1"/>
</dbReference>
<dbReference type="eggNOG" id="COG0515">
    <property type="taxonomic scope" value="Bacteria"/>
</dbReference>
<feature type="binding site" evidence="7">
    <location>
        <position position="58"/>
    </location>
    <ligand>
        <name>ATP</name>
        <dbReference type="ChEBI" id="CHEBI:30616"/>
    </ligand>
</feature>
<dbReference type="InterPro" id="IPR000719">
    <property type="entry name" value="Prot_kinase_dom"/>
</dbReference>
<dbReference type="SUPFAM" id="SSF56112">
    <property type="entry name" value="Protein kinase-like (PK-like)"/>
    <property type="match status" value="1"/>
</dbReference>
<dbReference type="CDD" id="cd14014">
    <property type="entry name" value="STKc_PknB_like"/>
    <property type="match status" value="1"/>
</dbReference>
<keyword evidence="5 10" id="KW-0418">Kinase</keyword>
<accession>H5XGK8</accession>
<dbReference type="SMART" id="SM00220">
    <property type="entry name" value="S_TKc"/>
    <property type="match status" value="1"/>
</dbReference>
<dbReference type="PROSITE" id="PS00107">
    <property type="entry name" value="PROTEIN_KINASE_ATP"/>
    <property type="match status" value="1"/>
</dbReference>
<dbReference type="GO" id="GO:0004674">
    <property type="term" value="F:protein serine/threonine kinase activity"/>
    <property type="evidence" value="ECO:0007669"/>
    <property type="project" value="UniProtKB-KW"/>
</dbReference>
<dbReference type="AlphaFoldDB" id="H5XGK8"/>
<dbReference type="Gene3D" id="1.10.510.10">
    <property type="entry name" value="Transferase(Phosphotransferase) domain 1"/>
    <property type="match status" value="1"/>
</dbReference>
<evidence type="ECO:0000256" key="4">
    <source>
        <dbReference type="ARBA" id="ARBA00022741"/>
    </source>
</evidence>
<sequence length="551" mass="57842">MRPRWPERPAAYPSRVTNSGEGTVLAGRYRLQREIGSGAMGTVWQAVDERLGRQVAVKELLLQPGLDATAAAQARERAQREGRIAARLHHPNAVTVHDVVEHDGLPVLVMEYFPARSLADVLATDGPLSPRAAAAIGAQVAAALAAAHDAGIVHRDVKPANVLLGGDGTAKLVDFGIAHAGGDVTVTQTGVVAGTPAYLAPEVARGRPSSPASDVFSLGSLLFAAVEGIPPFGESEENTLGVLYQVAAGEVAPARRAGPLTPVLEGVLVPDPAARPSAAVVRDQLKAVAEGRTPVLAPAPEELTQPLRAVAVNTPRGGTRLDLHPFDTPSSPNPAGAPAPPPPPPPRRSRRTGLFAVGGGLAVVAAGITIAIASGGGETTTAEPTPGPSTTASSLRPLSAAELLDVVGDYYGHLPGDPQAAYALHGPTLRAQGESEFAGKWAEVRSVTVVSPPRVNGTDTVHVGIRLVLRSGATVTEYHQHGIGRHDGAVVITSDTVLHSETAAPPPQDDRRGEDDRKEEKKEREKEREEEKKQREKEREEEKKRREKDDD</sequence>
<evidence type="ECO:0000313" key="10">
    <source>
        <dbReference type="EMBL" id="EHR60547.1"/>
    </source>
</evidence>
<dbReference type="EMBL" id="CM001440">
    <property type="protein sequence ID" value="EHR60547.1"/>
    <property type="molecule type" value="Genomic_DNA"/>
</dbReference>
<evidence type="ECO:0000256" key="1">
    <source>
        <dbReference type="ARBA" id="ARBA00012513"/>
    </source>
</evidence>
<dbReference type="PANTHER" id="PTHR43289:SF6">
    <property type="entry name" value="SERINE_THREONINE-PROTEIN KINASE NEKL-3"/>
    <property type="match status" value="1"/>
</dbReference>
<gene>
    <name evidence="10" type="ORF">SaccyDRAFT_1648</name>
</gene>
<evidence type="ECO:0000256" key="2">
    <source>
        <dbReference type="ARBA" id="ARBA00022527"/>
    </source>
</evidence>
<evidence type="ECO:0000256" key="8">
    <source>
        <dbReference type="SAM" id="MobiDB-lite"/>
    </source>
</evidence>
<dbReference type="Pfam" id="PF00069">
    <property type="entry name" value="Pkinase"/>
    <property type="match status" value="1"/>
</dbReference>
<evidence type="ECO:0000256" key="5">
    <source>
        <dbReference type="ARBA" id="ARBA00022777"/>
    </source>
</evidence>
<feature type="domain" description="Protein kinase" evidence="9">
    <location>
        <begin position="29"/>
        <end position="296"/>
    </location>
</feature>
<evidence type="ECO:0000313" key="11">
    <source>
        <dbReference type="Proteomes" id="UP000002791"/>
    </source>
</evidence>
<dbReference type="EC" id="2.7.11.1" evidence="1"/>
<dbReference type="PANTHER" id="PTHR43289">
    <property type="entry name" value="MITOGEN-ACTIVATED PROTEIN KINASE KINASE KINASE 20-RELATED"/>
    <property type="match status" value="1"/>
</dbReference>
<organism evidence="10 11">
    <name type="scientific">Saccharomonospora cyanea NA-134</name>
    <dbReference type="NCBI Taxonomy" id="882082"/>
    <lineage>
        <taxon>Bacteria</taxon>
        <taxon>Bacillati</taxon>
        <taxon>Actinomycetota</taxon>
        <taxon>Actinomycetes</taxon>
        <taxon>Pseudonocardiales</taxon>
        <taxon>Pseudonocardiaceae</taxon>
        <taxon>Saccharomonospora</taxon>
    </lineage>
</organism>
<protein>
    <recommendedName>
        <fullName evidence="1">non-specific serine/threonine protein kinase</fullName>
        <ecNumber evidence="1">2.7.11.1</ecNumber>
    </recommendedName>
</protein>
<feature type="region of interest" description="Disordered" evidence="8">
    <location>
        <begin position="315"/>
        <end position="353"/>
    </location>
</feature>
<feature type="region of interest" description="Disordered" evidence="8">
    <location>
        <begin position="497"/>
        <end position="551"/>
    </location>
</feature>
<feature type="compositionally biased region" description="Basic and acidic residues" evidence="8">
    <location>
        <begin position="508"/>
        <end position="551"/>
    </location>
</feature>
<feature type="compositionally biased region" description="Pro residues" evidence="8">
    <location>
        <begin position="331"/>
        <end position="346"/>
    </location>
</feature>
<keyword evidence="3" id="KW-0808">Transferase</keyword>
<dbReference type="GO" id="GO:0005524">
    <property type="term" value="F:ATP binding"/>
    <property type="evidence" value="ECO:0007669"/>
    <property type="project" value="UniProtKB-UniRule"/>
</dbReference>
<proteinExistence type="predicted"/>
<dbReference type="STRING" id="882082.SaccyDRAFT_1648"/>
<keyword evidence="6 7" id="KW-0067">ATP-binding</keyword>
<evidence type="ECO:0000259" key="9">
    <source>
        <dbReference type="PROSITE" id="PS50011"/>
    </source>
</evidence>